<dbReference type="GO" id="GO:0019722">
    <property type="term" value="P:calcium-mediated signaling"/>
    <property type="evidence" value="ECO:0007669"/>
    <property type="project" value="InterPro"/>
</dbReference>
<evidence type="ECO:0000256" key="1">
    <source>
        <dbReference type="ARBA" id="ARBA00008209"/>
    </source>
</evidence>
<evidence type="ECO:0000313" key="3">
    <source>
        <dbReference type="EMBL" id="TKA73314.1"/>
    </source>
</evidence>
<protein>
    <recommendedName>
        <fullName evidence="5">Calcipressin</fullName>
    </recommendedName>
</protein>
<comment type="caution">
    <text evidence="3">The sequence shown here is derived from an EMBL/GenBank/DDBJ whole genome shotgun (WGS) entry which is preliminary data.</text>
</comment>
<dbReference type="EMBL" id="NAJQ01000269">
    <property type="protein sequence ID" value="TKA73314.1"/>
    <property type="molecule type" value="Genomic_DNA"/>
</dbReference>
<organism evidence="3 4">
    <name type="scientific">Friedmanniomyces simplex</name>
    <dbReference type="NCBI Taxonomy" id="329884"/>
    <lineage>
        <taxon>Eukaryota</taxon>
        <taxon>Fungi</taxon>
        <taxon>Dikarya</taxon>
        <taxon>Ascomycota</taxon>
        <taxon>Pezizomycotina</taxon>
        <taxon>Dothideomycetes</taxon>
        <taxon>Dothideomycetidae</taxon>
        <taxon>Mycosphaerellales</taxon>
        <taxon>Teratosphaeriaceae</taxon>
        <taxon>Friedmanniomyces</taxon>
    </lineage>
</organism>
<dbReference type="AlphaFoldDB" id="A0A4U0X9L8"/>
<evidence type="ECO:0000313" key="4">
    <source>
        <dbReference type="Proteomes" id="UP000309340"/>
    </source>
</evidence>
<dbReference type="STRING" id="329884.A0A4U0X9L8"/>
<comment type="similarity">
    <text evidence="1">Belongs to the RCAN family.</text>
</comment>
<evidence type="ECO:0000256" key="2">
    <source>
        <dbReference type="SAM" id="MobiDB-lite"/>
    </source>
</evidence>
<dbReference type="PANTHER" id="PTHR10300">
    <property type="entry name" value="CALCIPRESSIN"/>
    <property type="match status" value="1"/>
</dbReference>
<accession>A0A4U0X9L8</accession>
<dbReference type="GO" id="GO:0005737">
    <property type="term" value="C:cytoplasm"/>
    <property type="evidence" value="ECO:0007669"/>
    <property type="project" value="TreeGrafter"/>
</dbReference>
<dbReference type="InterPro" id="IPR035979">
    <property type="entry name" value="RBD_domain_sf"/>
</dbReference>
<proteinExistence type="inferred from homology"/>
<evidence type="ECO:0008006" key="5">
    <source>
        <dbReference type="Google" id="ProtNLM"/>
    </source>
</evidence>
<keyword evidence="4" id="KW-1185">Reference proteome</keyword>
<dbReference type="GO" id="GO:0008597">
    <property type="term" value="F:calcium-dependent protein serine/threonine phosphatase regulator activity"/>
    <property type="evidence" value="ECO:0007669"/>
    <property type="project" value="TreeGrafter"/>
</dbReference>
<dbReference type="Proteomes" id="UP000309340">
    <property type="component" value="Unassembled WGS sequence"/>
</dbReference>
<dbReference type="GO" id="GO:0005634">
    <property type="term" value="C:nucleus"/>
    <property type="evidence" value="ECO:0007669"/>
    <property type="project" value="TreeGrafter"/>
</dbReference>
<name>A0A4U0X9L8_9PEZI</name>
<dbReference type="Gene3D" id="3.30.70.330">
    <property type="match status" value="1"/>
</dbReference>
<dbReference type="InterPro" id="IPR012677">
    <property type="entry name" value="Nucleotide-bd_a/b_plait_sf"/>
</dbReference>
<feature type="region of interest" description="Disordered" evidence="2">
    <location>
        <begin position="524"/>
        <end position="589"/>
    </location>
</feature>
<dbReference type="FunFam" id="3.30.70.330:FF:000503">
    <property type="entry name" value="Calcineurin binding protein, putative"/>
    <property type="match status" value="1"/>
</dbReference>
<dbReference type="PANTHER" id="PTHR10300:SF14">
    <property type="entry name" value="PROTEIN SARAH"/>
    <property type="match status" value="1"/>
</dbReference>
<dbReference type="InterPro" id="IPR006931">
    <property type="entry name" value="Calcipressin"/>
</dbReference>
<gene>
    <name evidence="3" type="ORF">B0A55_08892</name>
</gene>
<reference evidence="3 4" key="1">
    <citation type="submission" date="2017-03" db="EMBL/GenBank/DDBJ databases">
        <title>Genomes of endolithic fungi from Antarctica.</title>
        <authorList>
            <person name="Coleine C."/>
            <person name="Masonjones S."/>
            <person name="Stajich J.E."/>
        </authorList>
    </citation>
    <scope>NUCLEOTIDE SEQUENCE [LARGE SCALE GENOMIC DNA]</scope>
    <source>
        <strain evidence="3 4">CCFEE 5184</strain>
    </source>
</reference>
<dbReference type="Pfam" id="PF04847">
    <property type="entry name" value="Calcipressin"/>
    <property type="match status" value="1"/>
</dbReference>
<sequence length="589" mass="65448">MIWTYALHASTHSKRAHFHIYDEIIDSCTYDAETDRYHRIHAPRTAVLRTCRAVYEDAVQVLYDHTSFELVVLAGLPRPYKVHDKEGRAKKLSDRHVLGGIRECTQLLERIRHATLIVQPGRKPDARKYVRRLVRFTKALDGGAHLRSLSIQIIIGRTPQNKLSPEGIRAFNLAASALSTHLIAEPETPRHTTIMIGCVRNIVPPEFHAGLLKLQALAVASKAPRPDQMFQWDLIAHKCVCMKHGTYSESAMQAASGGPRQPMSGMEWVVLVLALPMFVPIMLVAEPKWTLKLAVAPVVLPVKKVVRRKRKGQRLFSCPPTSGKRHSHNMSIDLSDLPPLSQPTPPSNCLLITHLDDPEIFAGASLESIRAAINDHALVHTFSPLKSMRRIICTFFTIEDAIAIRKVLDGESVLGSRVRVYFGSPVKIDVSEEERWLRAPKSSKMFFISPPPSPPMGWEMRDEGPPNKEVHAEDLATALSRLHARPAADDALKQDADADLKQDADADLQTDSASGAHVPPRLVTRQRSGTGTVVYDPQDHGHSPDLPAISVEDTTATPDDVSPMEGVEKKFAHTARPPVELMRHEKASE</sequence>
<dbReference type="SUPFAM" id="SSF54928">
    <property type="entry name" value="RNA-binding domain, RBD"/>
    <property type="match status" value="1"/>
</dbReference>
<dbReference type="OrthoDB" id="17212at2759"/>
<dbReference type="GO" id="GO:0003676">
    <property type="term" value="F:nucleic acid binding"/>
    <property type="evidence" value="ECO:0007669"/>
    <property type="project" value="InterPro"/>
</dbReference>